<dbReference type="InterPro" id="IPR011021">
    <property type="entry name" value="Arrestin-like_N"/>
</dbReference>
<keyword evidence="4" id="KW-1185">Reference proteome</keyword>
<evidence type="ECO:0000256" key="1">
    <source>
        <dbReference type="ARBA" id="ARBA00005298"/>
    </source>
</evidence>
<dbReference type="AlphaFoldDB" id="A0A183IW41"/>
<sequence length="85" mass="9953">MDFLKNFDIQLEKNVYFVGEIIKGYATVENVENVKVRAIHLLLRGRGHAEWKIMRNGERRTVKDDQHLLEDKLILWGKGQETLAC</sequence>
<dbReference type="OrthoDB" id="7785529at2759"/>
<dbReference type="WBParaSite" id="SBAD_0000813101-mRNA-1">
    <property type="protein sequence ID" value="SBAD_0000813101-mRNA-1"/>
    <property type="gene ID" value="SBAD_0000813101"/>
</dbReference>
<dbReference type="SUPFAM" id="SSF81296">
    <property type="entry name" value="E set domains"/>
    <property type="match status" value="1"/>
</dbReference>
<dbReference type="EMBL" id="UZAM01010990">
    <property type="protein sequence ID" value="VDP14460.1"/>
    <property type="molecule type" value="Genomic_DNA"/>
</dbReference>
<feature type="domain" description="Arrestin-like N-terminal" evidence="2">
    <location>
        <begin position="8"/>
        <end position="78"/>
    </location>
</feature>
<evidence type="ECO:0000313" key="3">
    <source>
        <dbReference type="EMBL" id="VDP14460.1"/>
    </source>
</evidence>
<gene>
    <name evidence="3" type="ORF">SBAD_LOCUS7839</name>
</gene>
<dbReference type="InterPro" id="IPR014756">
    <property type="entry name" value="Ig_E-set"/>
</dbReference>
<dbReference type="Gene3D" id="2.60.40.640">
    <property type="match status" value="1"/>
</dbReference>
<reference evidence="5" key="1">
    <citation type="submission" date="2016-06" db="UniProtKB">
        <authorList>
            <consortium name="WormBaseParasite"/>
        </authorList>
    </citation>
    <scope>IDENTIFICATION</scope>
</reference>
<evidence type="ECO:0000313" key="4">
    <source>
        <dbReference type="Proteomes" id="UP000270296"/>
    </source>
</evidence>
<dbReference type="InterPro" id="IPR014752">
    <property type="entry name" value="Arrestin-like_C"/>
</dbReference>
<proteinExistence type="inferred from homology"/>
<evidence type="ECO:0000313" key="5">
    <source>
        <dbReference type="WBParaSite" id="SBAD_0000813101-mRNA-1"/>
    </source>
</evidence>
<comment type="similarity">
    <text evidence="1">Belongs to the arrestin family.</text>
</comment>
<organism evidence="5">
    <name type="scientific">Soboliphyme baturini</name>
    <dbReference type="NCBI Taxonomy" id="241478"/>
    <lineage>
        <taxon>Eukaryota</taxon>
        <taxon>Metazoa</taxon>
        <taxon>Ecdysozoa</taxon>
        <taxon>Nematoda</taxon>
        <taxon>Enoplea</taxon>
        <taxon>Dorylaimia</taxon>
        <taxon>Dioctophymatida</taxon>
        <taxon>Dioctophymatoidea</taxon>
        <taxon>Soboliphymatidae</taxon>
        <taxon>Soboliphyme</taxon>
    </lineage>
</organism>
<reference evidence="3 4" key="2">
    <citation type="submission" date="2018-11" db="EMBL/GenBank/DDBJ databases">
        <authorList>
            <consortium name="Pathogen Informatics"/>
        </authorList>
    </citation>
    <scope>NUCLEOTIDE SEQUENCE [LARGE SCALE GENOMIC DNA]</scope>
</reference>
<name>A0A183IW41_9BILA</name>
<dbReference type="Proteomes" id="UP000270296">
    <property type="component" value="Unassembled WGS sequence"/>
</dbReference>
<protein>
    <submittedName>
        <fullName evidence="5">Arrestin_N domain-containing protein</fullName>
    </submittedName>
</protein>
<dbReference type="Pfam" id="PF00339">
    <property type="entry name" value="Arrestin_N"/>
    <property type="match status" value="1"/>
</dbReference>
<accession>A0A183IW41</accession>
<evidence type="ECO:0000259" key="2">
    <source>
        <dbReference type="Pfam" id="PF00339"/>
    </source>
</evidence>